<dbReference type="InterPro" id="IPR015943">
    <property type="entry name" value="WD40/YVTN_repeat-like_dom_sf"/>
</dbReference>
<dbReference type="Proteomes" id="UP000266389">
    <property type="component" value="Unassembled WGS sequence"/>
</dbReference>
<protein>
    <recommendedName>
        <fullName evidence="2">histidine kinase</fullName>
        <ecNumber evidence="2">2.7.13.3</ecNumber>
    </recommendedName>
</protein>
<dbReference type="SMART" id="SM00388">
    <property type="entry name" value="HisKA"/>
    <property type="match status" value="1"/>
</dbReference>
<feature type="domain" description="Histidine kinase" evidence="9">
    <location>
        <begin position="856"/>
        <end position="1080"/>
    </location>
</feature>
<dbReference type="SUPFAM" id="SSF55874">
    <property type="entry name" value="ATPase domain of HSP90 chaperone/DNA topoisomerase II/histidine kinase"/>
    <property type="match status" value="1"/>
</dbReference>
<keyword evidence="4" id="KW-0808">Transferase</keyword>
<dbReference type="Pfam" id="PF07494">
    <property type="entry name" value="Reg_prop"/>
    <property type="match status" value="7"/>
</dbReference>
<dbReference type="InterPro" id="IPR013783">
    <property type="entry name" value="Ig-like_fold"/>
</dbReference>
<organism evidence="10 11">
    <name type="scientific">Candidatus Thermochlorobacter aerophilus</name>
    <dbReference type="NCBI Taxonomy" id="1868324"/>
    <lineage>
        <taxon>Bacteria</taxon>
        <taxon>Pseudomonadati</taxon>
        <taxon>Chlorobiota</taxon>
        <taxon>Chlorobiia</taxon>
        <taxon>Chlorobiales</taxon>
        <taxon>Candidatus Thermochlorobacteriaceae</taxon>
        <taxon>Candidatus Thermochlorobacter</taxon>
    </lineage>
</organism>
<dbReference type="Gene3D" id="3.30.565.10">
    <property type="entry name" value="Histidine kinase-like ATPase, C-terminal domain"/>
    <property type="match status" value="1"/>
</dbReference>
<dbReference type="Gene3D" id="2.130.10.10">
    <property type="entry name" value="YVTN repeat-like/Quinoprotein amine dehydrogenase"/>
    <property type="match status" value="4"/>
</dbReference>
<evidence type="ECO:0000256" key="6">
    <source>
        <dbReference type="SAM" id="Coils"/>
    </source>
</evidence>
<dbReference type="AlphaFoldDB" id="A0A395M290"/>
<dbReference type="PANTHER" id="PTHR43547:SF2">
    <property type="entry name" value="HYBRID SIGNAL TRANSDUCTION HISTIDINE KINASE C"/>
    <property type="match status" value="1"/>
</dbReference>
<evidence type="ECO:0000256" key="7">
    <source>
        <dbReference type="SAM" id="Phobius"/>
    </source>
</evidence>
<dbReference type="CDD" id="cd00075">
    <property type="entry name" value="HATPase"/>
    <property type="match status" value="1"/>
</dbReference>
<gene>
    <name evidence="10" type="ORF">D0433_03200</name>
</gene>
<evidence type="ECO:0000256" key="4">
    <source>
        <dbReference type="ARBA" id="ARBA00022679"/>
    </source>
</evidence>
<keyword evidence="5" id="KW-0418">Kinase</keyword>
<dbReference type="CDD" id="cd00082">
    <property type="entry name" value="HisKA"/>
    <property type="match status" value="1"/>
</dbReference>
<sequence>MDVRFSRRCCKRMLWVWLALTLVCNIPDGAALDPKKKITQYVYDVWQKKDGLPHQSVLTILQTKHAENEGYIWLGSYAGLIRFDGVKFVIFDHRNTPEFQNSTVLALCETPDGTIWIGTNGGGLLSLKSGKFQRYQAPEHLPSNIITSLACDTALGRLWIGTQKGLCKLELQTGKFTTYTISNGLPSNSINAVTIDSRGAVWAGTDLGLWQLQNEVVSVYRHNTGPAPIPDNFVRTICEDKDGRIWIGTNSGISCFEHTHWRTYTTKDGLASEAVYSIFQDSDGVFWIGTIRGLSRFYDGKFENFTEKEGFEGMQVYAFIEDHERNLWFGTARMGLNRFQDGTFLTFSKAEGLVADVIYSIYQDTDSSMWFGSSEGITHWTKDGLKNYTTDNGLPVNTIRAFLRAKDGKFWMASFGAGLINYDGKRFRALTEKDGLPSNELCTLCETQDGTLWIGTNVHGCAAYKDGRFTKFSTVDGLTSNSIVALYCSSDSTVWIATDGGGLNAYKNSKFSAYTSKEGLSGDVVFCLYEDAEHTLWVGTSGGLSRLKEGKITAYTSRNGLYGNDVFQILEDDDGYLWMNCNTGIFCVSKAELNEFAEGKRSEVSSRAFGVESGMKTNEGIALAKACKTKDGMLWFPTAKGAVKINPKVLPKNLTPPPVHIEEVYVDNERWTKTKDIVLEAGVKRLEFHYTGLSLLAPKKVRFRYWLEGFDKTWNEAETPRIAAYTNLPPNTYTFHVTACNNDGIWNEKGDSIKLTIKPFFYQTGWFMMTVVIGLGLATVGVFRWRVASIIRREKELADLVEKRSRDLATTKERLEIALQEAQLAREEIEIKRYEAEKLRQKAEEASRMKTELLGIVAHDLKNPLQSILGFALLIREKLEPNSDVYLMTQTILNAAERMMRIIDGLLKTAALEEGKVELNKTLYDMSRLVEEVVSCNQMQAQNKRQTLSFQAEPNCMVLVDTDRMREVIDNLISNAIKYSPEGKTIAVRVQHSKDDNDGGAPSVLVSVRDEGQGLTEEDMKKLFGKFQRLSAQPTAGESSTGLGLAIVKQLVELHGGKVWAESEGKNKGSIFCVKLPSASKTKRSNSHE</sequence>
<feature type="transmembrane region" description="Helical" evidence="7">
    <location>
        <begin position="765"/>
        <end position="785"/>
    </location>
</feature>
<evidence type="ECO:0000313" key="11">
    <source>
        <dbReference type="Proteomes" id="UP000266389"/>
    </source>
</evidence>
<evidence type="ECO:0000313" key="10">
    <source>
        <dbReference type="EMBL" id="RFM24923.1"/>
    </source>
</evidence>
<feature type="coiled-coil region" evidence="6">
    <location>
        <begin position="808"/>
        <end position="849"/>
    </location>
</feature>
<keyword evidence="7" id="KW-1133">Transmembrane helix</keyword>
<evidence type="ECO:0000256" key="1">
    <source>
        <dbReference type="ARBA" id="ARBA00000085"/>
    </source>
</evidence>
<evidence type="ECO:0000256" key="8">
    <source>
        <dbReference type="SAM" id="SignalP"/>
    </source>
</evidence>
<dbReference type="EC" id="2.7.13.3" evidence="2"/>
<dbReference type="Pfam" id="PF07495">
    <property type="entry name" value="Y_Y_Y"/>
    <property type="match status" value="1"/>
</dbReference>
<dbReference type="InterPro" id="IPR011110">
    <property type="entry name" value="Reg_prop"/>
</dbReference>
<dbReference type="InterPro" id="IPR003594">
    <property type="entry name" value="HATPase_dom"/>
</dbReference>
<dbReference type="FunFam" id="3.30.565.10:FF:000006">
    <property type="entry name" value="Sensor histidine kinase WalK"/>
    <property type="match status" value="1"/>
</dbReference>
<dbReference type="InterPro" id="IPR036890">
    <property type="entry name" value="HATPase_C_sf"/>
</dbReference>
<proteinExistence type="predicted"/>
<keyword evidence="7" id="KW-0472">Membrane</keyword>
<comment type="caution">
    <text evidence="10">The sequence shown here is derived from an EMBL/GenBank/DDBJ whole genome shotgun (WGS) entry which is preliminary data.</text>
</comment>
<dbReference type="InterPro" id="IPR004358">
    <property type="entry name" value="Sig_transdc_His_kin-like_C"/>
</dbReference>
<keyword evidence="8" id="KW-0732">Signal</keyword>
<dbReference type="Gene3D" id="2.60.40.10">
    <property type="entry name" value="Immunoglobulins"/>
    <property type="match status" value="1"/>
</dbReference>
<feature type="signal peptide" evidence="8">
    <location>
        <begin position="1"/>
        <end position="30"/>
    </location>
</feature>
<dbReference type="PRINTS" id="PR00344">
    <property type="entry name" value="BCTRLSENSOR"/>
</dbReference>
<reference evidence="10 11" key="1">
    <citation type="journal article" date="2011" name="ISME J.">
        <title>Community ecology of hot spring cyanobacterial mats: predominant populations and their functional potential.</title>
        <authorList>
            <person name="Klatt C.G."/>
            <person name="Wood J.M."/>
            <person name="Rusch D.B."/>
            <person name="Bateson M.M."/>
            <person name="Hamamura N."/>
            <person name="Heidelberg J.F."/>
            <person name="Grossman A.R."/>
            <person name="Bhaya D."/>
            <person name="Cohan F.M."/>
            <person name="Kuhl M."/>
            <person name="Bryant D.A."/>
            <person name="Ward D.M."/>
        </authorList>
    </citation>
    <scope>NUCLEOTIDE SEQUENCE [LARGE SCALE GENOMIC DNA]</scope>
    <source>
        <strain evidence="10">OS</strain>
    </source>
</reference>
<dbReference type="InterPro" id="IPR036097">
    <property type="entry name" value="HisK_dim/P_sf"/>
</dbReference>
<keyword evidence="3" id="KW-0597">Phosphoprotein</keyword>
<dbReference type="GO" id="GO:0000155">
    <property type="term" value="F:phosphorelay sensor kinase activity"/>
    <property type="evidence" value="ECO:0007669"/>
    <property type="project" value="InterPro"/>
</dbReference>
<dbReference type="InterPro" id="IPR011123">
    <property type="entry name" value="Y_Y_Y"/>
</dbReference>
<evidence type="ECO:0000259" key="9">
    <source>
        <dbReference type="PROSITE" id="PS50109"/>
    </source>
</evidence>
<dbReference type="PROSITE" id="PS50109">
    <property type="entry name" value="HIS_KIN"/>
    <property type="match status" value="1"/>
</dbReference>
<dbReference type="Pfam" id="PF02518">
    <property type="entry name" value="HATPase_c"/>
    <property type="match status" value="1"/>
</dbReference>
<dbReference type="Gene3D" id="1.10.287.130">
    <property type="match status" value="1"/>
</dbReference>
<name>A0A395M290_9BACT</name>
<dbReference type="SUPFAM" id="SSF47384">
    <property type="entry name" value="Homodimeric domain of signal transducing histidine kinase"/>
    <property type="match status" value="1"/>
</dbReference>
<accession>A0A395M290</accession>
<evidence type="ECO:0000256" key="3">
    <source>
        <dbReference type="ARBA" id="ARBA00022553"/>
    </source>
</evidence>
<keyword evidence="6" id="KW-0175">Coiled coil</keyword>
<dbReference type="Pfam" id="PF00512">
    <property type="entry name" value="HisKA"/>
    <property type="match status" value="1"/>
</dbReference>
<keyword evidence="7" id="KW-0812">Transmembrane</keyword>
<evidence type="ECO:0000256" key="2">
    <source>
        <dbReference type="ARBA" id="ARBA00012438"/>
    </source>
</evidence>
<dbReference type="InterPro" id="IPR003661">
    <property type="entry name" value="HisK_dim/P_dom"/>
</dbReference>
<dbReference type="SMART" id="SM00387">
    <property type="entry name" value="HATPase_c"/>
    <property type="match status" value="1"/>
</dbReference>
<evidence type="ECO:0000256" key="5">
    <source>
        <dbReference type="ARBA" id="ARBA00022777"/>
    </source>
</evidence>
<dbReference type="PANTHER" id="PTHR43547">
    <property type="entry name" value="TWO-COMPONENT HISTIDINE KINASE"/>
    <property type="match status" value="1"/>
</dbReference>
<feature type="chain" id="PRO_5017419322" description="histidine kinase" evidence="8">
    <location>
        <begin position="31"/>
        <end position="1089"/>
    </location>
</feature>
<dbReference type="InterPro" id="IPR005467">
    <property type="entry name" value="His_kinase_dom"/>
</dbReference>
<dbReference type="EMBL" id="PHFL01000014">
    <property type="protein sequence ID" value="RFM24923.1"/>
    <property type="molecule type" value="Genomic_DNA"/>
</dbReference>
<dbReference type="SUPFAM" id="SSF63829">
    <property type="entry name" value="Calcium-dependent phosphotriesterase"/>
    <property type="match status" value="2"/>
</dbReference>
<comment type="catalytic activity">
    <reaction evidence="1">
        <text>ATP + protein L-histidine = ADP + protein N-phospho-L-histidine.</text>
        <dbReference type="EC" id="2.7.13.3"/>
    </reaction>
</comment>